<evidence type="ECO:0000256" key="1">
    <source>
        <dbReference type="SAM" id="MobiDB-lite"/>
    </source>
</evidence>
<dbReference type="EMBL" id="CAAALY010293831">
    <property type="protein sequence ID" value="VEL44295.1"/>
    <property type="molecule type" value="Genomic_DNA"/>
</dbReference>
<proteinExistence type="predicted"/>
<accession>A0A3S5ASL3</accession>
<gene>
    <name evidence="2" type="ORF">PXEA_LOCUS37735</name>
</gene>
<feature type="compositionally biased region" description="Polar residues" evidence="1">
    <location>
        <begin position="17"/>
        <end position="28"/>
    </location>
</feature>
<sequence length="92" mass="10197">MVGEGTRRQATDARPVFSSSAWRDSSLTHWPDSVRVPESAGSGARHTERATSSRPVWLRHASVSGNFHLGPFEARQWREANPQTSSHFTSGH</sequence>
<reference evidence="2" key="1">
    <citation type="submission" date="2018-11" db="EMBL/GenBank/DDBJ databases">
        <authorList>
            <consortium name="Pathogen Informatics"/>
        </authorList>
    </citation>
    <scope>NUCLEOTIDE SEQUENCE</scope>
</reference>
<evidence type="ECO:0000313" key="3">
    <source>
        <dbReference type="Proteomes" id="UP000784294"/>
    </source>
</evidence>
<comment type="caution">
    <text evidence="2">The sequence shown here is derived from an EMBL/GenBank/DDBJ whole genome shotgun (WGS) entry which is preliminary data.</text>
</comment>
<organism evidence="2 3">
    <name type="scientific">Protopolystoma xenopodis</name>
    <dbReference type="NCBI Taxonomy" id="117903"/>
    <lineage>
        <taxon>Eukaryota</taxon>
        <taxon>Metazoa</taxon>
        <taxon>Spiralia</taxon>
        <taxon>Lophotrochozoa</taxon>
        <taxon>Platyhelminthes</taxon>
        <taxon>Monogenea</taxon>
        <taxon>Polyopisthocotylea</taxon>
        <taxon>Polystomatidea</taxon>
        <taxon>Polystomatidae</taxon>
        <taxon>Protopolystoma</taxon>
    </lineage>
</organism>
<feature type="compositionally biased region" description="Basic and acidic residues" evidence="1">
    <location>
        <begin position="1"/>
        <end position="11"/>
    </location>
</feature>
<feature type="region of interest" description="Disordered" evidence="1">
    <location>
        <begin position="1"/>
        <end position="54"/>
    </location>
</feature>
<dbReference type="Proteomes" id="UP000784294">
    <property type="component" value="Unassembled WGS sequence"/>
</dbReference>
<evidence type="ECO:0000313" key="2">
    <source>
        <dbReference type="EMBL" id="VEL44295.1"/>
    </source>
</evidence>
<dbReference type="AlphaFoldDB" id="A0A3S5ASL3"/>
<name>A0A3S5ASL3_9PLAT</name>
<keyword evidence="3" id="KW-1185">Reference proteome</keyword>
<protein>
    <submittedName>
        <fullName evidence="2">Uncharacterized protein</fullName>
    </submittedName>
</protein>